<dbReference type="Proteomes" id="UP000694255">
    <property type="component" value="Unassembled WGS sequence"/>
</dbReference>
<accession>A0A8J5QU28</accession>
<dbReference type="GeneID" id="73466883"/>
<proteinExistence type="inferred from homology"/>
<gene>
    <name evidence="3" type="ORF">J8A68_000082</name>
</gene>
<keyword evidence="2" id="KW-0067">ATP-binding</keyword>
<dbReference type="Pfam" id="PF01121">
    <property type="entry name" value="CoaE"/>
    <property type="match status" value="1"/>
</dbReference>
<evidence type="ECO:0000256" key="2">
    <source>
        <dbReference type="ARBA" id="ARBA00022840"/>
    </source>
</evidence>
<evidence type="ECO:0008006" key="5">
    <source>
        <dbReference type="Google" id="ProtNLM"/>
    </source>
</evidence>
<organism evidence="3 4">
    <name type="scientific">[Candida] subhashii</name>
    <dbReference type="NCBI Taxonomy" id="561895"/>
    <lineage>
        <taxon>Eukaryota</taxon>
        <taxon>Fungi</taxon>
        <taxon>Dikarya</taxon>
        <taxon>Ascomycota</taxon>
        <taxon>Saccharomycotina</taxon>
        <taxon>Pichiomycetes</taxon>
        <taxon>Debaryomycetaceae</taxon>
        <taxon>Spathaspora</taxon>
    </lineage>
</organism>
<reference evidence="3 4" key="1">
    <citation type="journal article" date="2021" name="DNA Res.">
        <title>Genome analysis of Candida subhashii reveals its hybrid nature and dual mitochondrial genome conformations.</title>
        <authorList>
            <person name="Mixao V."/>
            <person name="Hegedusova E."/>
            <person name="Saus E."/>
            <person name="Pryszcz L.P."/>
            <person name="Cillingova A."/>
            <person name="Nosek J."/>
            <person name="Gabaldon T."/>
        </authorList>
    </citation>
    <scope>NUCLEOTIDE SEQUENCE [LARGE SCALE GENOMIC DNA]</scope>
    <source>
        <strain evidence="3 4">CBS 10753</strain>
    </source>
</reference>
<comment type="caution">
    <text evidence="3">The sequence shown here is derived from an EMBL/GenBank/DDBJ whole genome shotgun (WGS) entry which is preliminary data.</text>
</comment>
<evidence type="ECO:0000313" key="4">
    <source>
        <dbReference type="Proteomes" id="UP000694255"/>
    </source>
</evidence>
<name>A0A8J5QU28_9ASCO</name>
<dbReference type="GO" id="GO:0004140">
    <property type="term" value="F:dephospho-CoA kinase activity"/>
    <property type="evidence" value="ECO:0007669"/>
    <property type="project" value="InterPro"/>
</dbReference>
<dbReference type="AlphaFoldDB" id="A0A8J5QU28"/>
<dbReference type="RefSeq" id="XP_049266614.1">
    <property type="nucleotide sequence ID" value="XM_049410476.1"/>
</dbReference>
<dbReference type="GO" id="GO:0015937">
    <property type="term" value="P:coenzyme A biosynthetic process"/>
    <property type="evidence" value="ECO:0007669"/>
    <property type="project" value="InterPro"/>
</dbReference>
<dbReference type="InterPro" id="IPR001977">
    <property type="entry name" value="Depp_CoAkinase"/>
</dbReference>
<dbReference type="PANTHER" id="PTHR10695">
    <property type="entry name" value="DEPHOSPHO-COA KINASE-RELATED"/>
    <property type="match status" value="1"/>
</dbReference>
<keyword evidence="1" id="KW-0547">Nucleotide-binding</keyword>
<evidence type="ECO:0000256" key="1">
    <source>
        <dbReference type="ARBA" id="ARBA00022741"/>
    </source>
</evidence>
<keyword evidence="4" id="KW-1185">Reference proteome</keyword>
<dbReference type="GO" id="GO:0005524">
    <property type="term" value="F:ATP binding"/>
    <property type="evidence" value="ECO:0007669"/>
    <property type="project" value="UniProtKB-KW"/>
</dbReference>
<protein>
    <recommendedName>
        <fullName evidence="5">Dephospho-CoA kinase</fullName>
    </recommendedName>
</protein>
<dbReference type="PROSITE" id="PS51219">
    <property type="entry name" value="DPCK"/>
    <property type="match status" value="1"/>
</dbReference>
<dbReference type="HAMAP" id="MF_00376">
    <property type="entry name" value="Dephospho_CoA_kinase"/>
    <property type="match status" value="1"/>
</dbReference>
<dbReference type="EMBL" id="JAGSYN010000007">
    <property type="protein sequence ID" value="KAG7666386.1"/>
    <property type="molecule type" value="Genomic_DNA"/>
</dbReference>
<sequence length="249" mass="28185">MLIVGLTGGIACGKSTVSKELRERHHLTVIDADIIAREVVNPDRPAYNKIISNFSEIVPDLINEDRSLNRAVLGQAVFGNKERLGILNSIVHPAVKNEIARQIMMAYIRLKSMVIVDVPLLYESKLHLICGLVITVSCDEDVQVERLLSRNPELTKEDALKRISSQMSNQERNYRSDIVIDNNKSLAILRTSIDSLVEEIRPNPLCTLLELFPPFGLISALFTFMIRRITDRYKGTTPKHAKKREKEKL</sequence>
<dbReference type="PANTHER" id="PTHR10695:SF46">
    <property type="entry name" value="BIFUNCTIONAL COENZYME A SYNTHASE-RELATED"/>
    <property type="match status" value="1"/>
</dbReference>
<dbReference type="CDD" id="cd02022">
    <property type="entry name" value="DPCK"/>
    <property type="match status" value="1"/>
</dbReference>
<evidence type="ECO:0000313" key="3">
    <source>
        <dbReference type="EMBL" id="KAG7666386.1"/>
    </source>
</evidence>
<dbReference type="OrthoDB" id="247245at2759"/>
<dbReference type="NCBIfam" id="TIGR00152">
    <property type="entry name" value="dephospho-CoA kinase"/>
    <property type="match status" value="1"/>
</dbReference>